<name>A0ABP8IBK5_9BACT</name>
<protein>
    <recommendedName>
        <fullName evidence="2">receptor protein-tyrosine kinase</fullName>
        <ecNumber evidence="2">2.7.10.1</ecNumber>
    </recommendedName>
</protein>
<evidence type="ECO:0000256" key="2">
    <source>
        <dbReference type="ARBA" id="ARBA00011902"/>
    </source>
</evidence>
<evidence type="ECO:0000256" key="9">
    <source>
        <dbReference type="ARBA" id="ARBA00022840"/>
    </source>
</evidence>
<evidence type="ECO:0000256" key="1">
    <source>
        <dbReference type="ARBA" id="ARBA00004251"/>
    </source>
</evidence>
<keyword evidence="15" id="KW-0325">Glycoprotein</keyword>
<keyword evidence="3" id="KW-1003">Cell membrane</keyword>
<evidence type="ECO:0000256" key="14">
    <source>
        <dbReference type="ARBA" id="ARBA00023170"/>
    </source>
</evidence>
<dbReference type="EMBL" id="BAABGZ010000018">
    <property type="protein sequence ID" value="GAA4355359.1"/>
    <property type="molecule type" value="Genomic_DNA"/>
</dbReference>
<feature type="domain" description="ALK/LTK-like glycine-rich" evidence="17">
    <location>
        <begin position="119"/>
        <end position="286"/>
    </location>
</feature>
<evidence type="ECO:0000259" key="17">
    <source>
        <dbReference type="Pfam" id="PF12810"/>
    </source>
</evidence>
<gene>
    <name evidence="18" type="ORF">GCM10023185_18120</name>
</gene>
<keyword evidence="6" id="KW-0732">Signal</keyword>
<accession>A0ABP8IBK5</accession>
<keyword evidence="10" id="KW-1133">Transmembrane helix</keyword>
<evidence type="ECO:0000256" key="8">
    <source>
        <dbReference type="ARBA" id="ARBA00022777"/>
    </source>
</evidence>
<evidence type="ECO:0000256" key="12">
    <source>
        <dbReference type="ARBA" id="ARBA00023137"/>
    </source>
</evidence>
<dbReference type="Proteomes" id="UP001501153">
    <property type="component" value="Unassembled WGS sequence"/>
</dbReference>
<organism evidence="18 19">
    <name type="scientific">Hymenobacter saemangeumensis</name>
    <dbReference type="NCBI Taxonomy" id="1084522"/>
    <lineage>
        <taxon>Bacteria</taxon>
        <taxon>Pseudomonadati</taxon>
        <taxon>Bacteroidota</taxon>
        <taxon>Cytophagia</taxon>
        <taxon>Cytophagales</taxon>
        <taxon>Hymenobacteraceae</taxon>
        <taxon>Hymenobacter</taxon>
    </lineage>
</organism>
<dbReference type="Pfam" id="PF12810">
    <property type="entry name" value="ALK_LTK_GRD"/>
    <property type="match status" value="1"/>
</dbReference>
<keyword evidence="19" id="KW-1185">Reference proteome</keyword>
<evidence type="ECO:0000256" key="4">
    <source>
        <dbReference type="ARBA" id="ARBA00022679"/>
    </source>
</evidence>
<keyword evidence="12" id="KW-0829">Tyrosine-protein kinase</keyword>
<keyword evidence="9" id="KW-0067">ATP-binding</keyword>
<keyword evidence="4" id="KW-0808">Transferase</keyword>
<evidence type="ECO:0000256" key="11">
    <source>
        <dbReference type="ARBA" id="ARBA00023136"/>
    </source>
</evidence>
<keyword evidence="13" id="KW-1015">Disulfide bond</keyword>
<evidence type="ECO:0000256" key="3">
    <source>
        <dbReference type="ARBA" id="ARBA00022475"/>
    </source>
</evidence>
<dbReference type="EC" id="2.7.10.1" evidence="2"/>
<keyword evidence="11" id="KW-0472">Membrane</keyword>
<comment type="subcellular location">
    <subcellularLocation>
        <location evidence="1">Cell membrane</location>
        <topology evidence="1">Single-pass type I membrane protein</topology>
    </subcellularLocation>
</comment>
<evidence type="ECO:0000256" key="13">
    <source>
        <dbReference type="ARBA" id="ARBA00023157"/>
    </source>
</evidence>
<evidence type="ECO:0000256" key="16">
    <source>
        <dbReference type="SAM" id="MobiDB-lite"/>
    </source>
</evidence>
<proteinExistence type="predicted"/>
<reference evidence="19" key="1">
    <citation type="journal article" date="2019" name="Int. J. Syst. Evol. Microbiol.">
        <title>The Global Catalogue of Microorganisms (GCM) 10K type strain sequencing project: providing services to taxonomists for standard genome sequencing and annotation.</title>
        <authorList>
            <consortium name="The Broad Institute Genomics Platform"/>
            <consortium name="The Broad Institute Genome Sequencing Center for Infectious Disease"/>
            <person name="Wu L."/>
            <person name="Ma J."/>
        </authorList>
    </citation>
    <scope>NUCLEOTIDE SEQUENCE [LARGE SCALE GENOMIC DNA]</scope>
    <source>
        <strain evidence="19">JCM 17923</strain>
    </source>
</reference>
<keyword evidence="14" id="KW-0675">Receptor</keyword>
<evidence type="ECO:0000256" key="15">
    <source>
        <dbReference type="ARBA" id="ARBA00023180"/>
    </source>
</evidence>
<feature type="region of interest" description="Disordered" evidence="16">
    <location>
        <begin position="231"/>
        <end position="265"/>
    </location>
</feature>
<comment type="caution">
    <text evidence="18">The sequence shown here is derived from an EMBL/GenBank/DDBJ whole genome shotgun (WGS) entry which is preliminary data.</text>
</comment>
<evidence type="ECO:0000313" key="19">
    <source>
        <dbReference type="Proteomes" id="UP001501153"/>
    </source>
</evidence>
<evidence type="ECO:0000256" key="5">
    <source>
        <dbReference type="ARBA" id="ARBA00022692"/>
    </source>
</evidence>
<evidence type="ECO:0000256" key="10">
    <source>
        <dbReference type="ARBA" id="ARBA00022989"/>
    </source>
</evidence>
<sequence length="290" mass="26993">MGLAGASLATVKAQTTPGVGIGTSTPNSSALLEVNSTTKGLLPPRMSQTQRDAINPAATAAGLTVYNTSTGKLNVWNGTSWTEPISTTEQPLTSPTVTFTYTGGPQTYNVPAGVTRLAVDALGAEGGRPSFIAAPPGRGARVQTTLAVTPGQVLSVYVGGQGSGSGSSASAGGYNGGGGTGGPAGSGGGATDIRIGGTALTDRVVVAGGGGGVQYYDFSFGGAGGAPNGGNGSGSGGGGGATQTGGGNTGGTFGQGGTSTGYNSGNGGGGGGYYGGGAATAGGGVGAQAG</sequence>
<keyword evidence="8" id="KW-0418">Kinase</keyword>
<keyword evidence="7" id="KW-0547">Nucleotide-binding</keyword>
<dbReference type="InterPro" id="IPR055163">
    <property type="entry name" value="ALK/LTK-like_GRD"/>
</dbReference>
<evidence type="ECO:0000256" key="6">
    <source>
        <dbReference type="ARBA" id="ARBA00022729"/>
    </source>
</evidence>
<keyword evidence="5" id="KW-0812">Transmembrane</keyword>
<evidence type="ECO:0000313" key="18">
    <source>
        <dbReference type="EMBL" id="GAA4355359.1"/>
    </source>
</evidence>
<evidence type="ECO:0000256" key="7">
    <source>
        <dbReference type="ARBA" id="ARBA00022741"/>
    </source>
</evidence>